<dbReference type="Gene3D" id="3.30.420.10">
    <property type="entry name" value="Ribonuclease H-like superfamily/Ribonuclease H"/>
    <property type="match status" value="1"/>
</dbReference>
<feature type="domain" description="Reverse transcriptase zinc-binding" evidence="2">
    <location>
        <begin position="58"/>
        <end position="140"/>
    </location>
</feature>
<evidence type="ECO:0000259" key="1">
    <source>
        <dbReference type="Pfam" id="PF13456"/>
    </source>
</evidence>
<evidence type="ECO:0000313" key="3">
    <source>
        <dbReference type="EMBL" id="ABD33209.1"/>
    </source>
</evidence>
<dbReference type="InterPro" id="IPR026960">
    <property type="entry name" value="RVT-Znf"/>
</dbReference>
<proteinExistence type="predicted"/>
<dbReference type="Pfam" id="PF13966">
    <property type="entry name" value="zf-RVT"/>
    <property type="match status" value="1"/>
</dbReference>
<reference evidence="3" key="1">
    <citation type="submission" date="2005-04" db="EMBL/GenBank/DDBJ databases">
        <authorList>
            <person name="Town C.D."/>
        </authorList>
    </citation>
    <scope>NUCLEOTIDE SEQUENCE</scope>
</reference>
<dbReference type="CDD" id="cd06222">
    <property type="entry name" value="RNase_H_like"/>
    <property type="match status" value="1"/>
</dbReference>
<organism evidence="3">
    <name type="scientific">Medicago truncatula</name>
    <name type="common">Barrel medic</name>
    <name type="synonym">Medicago tribuloides</name>
    <dbReference type="NCBI Taxonomy" id="3880"/>
    <lineage>
        <taxon>Eukaryota</taxon>
        <taxon>Viridiplantae</taxon>
        <taxon>Streptophyta</taxon>
        <taxon>Embryophyta</taxon>
        <taxon>Tracheophyta</taxon>
        <taxon>Spermatophyta</taxon>
        <taxon>Magnoliopsida</taxon>
        <taxon>eudicotyledons</taxon>
        <taxon>Gunneridae</taxon>
        <taxon>Pentapetalae</taxon>
        <taxon>rosids</taxon>
        <taxon>fabids</taxon>
        <taxon>Fabales</taxon>
        <taxon>Fabaceae</taxon>
        <taxon>Papilionoideae</taxon>
        <taxon>50 kb inversion clade</taxon>
        <taxon>NPAAA clade</taxon>
        <taxon>Hologalegina</taxon>
        <taxon>IRL clade</taxon>
        <taxon>Trifolieae</taxon>
        <taxon>Medicago</taxon>
    </lineage>
</organism>
<sequence length="302" mass="34252">MDVRYMLLSCQHSSGWDNEFLFQNLPENIATRVIALPAPIEVDGPDTIGWRGTSTHQFIVKSAYNLLVRDQSTVDGDWKMLWEWRGPHRIQTFMWLVAHGRILTNYRRSRWGTGVSATWPCCGNADETVLHVLRDCRPASQGYIGFSKTLAKDQLEFLSLEGFQIPNNPTYVIQNFIRAIEEVVQDHLQKNPHHKEIVYIDWKRPLDGWVKLNCDGACKGNGELAGCGGLLRQSDGTWIKGFSRKIGACDALHAEMWGLYLGLDMAWREGISHLIVESDSKVLIDMVTPSARMAFSSYSHLT</sequence>
<dbReference type="InterPro" id="IPR036397">
    <property type="entry name" value="RNaseH_sf"/>
</dbReference>
<dbReference type="Pfam" id="PF13456">
    <property type="entry name" value="RVT_3"/>
    <property type="match status" value="1"/>
</dbReference>
<name>Q2HRR4_MEDTR</name>
<dbReference type="PANTHER" id="PTHR47723:SF13">
    <property type="entry name" value="PUTATIVE-RELATED"/>
    <property type="match status" value="1"/>
</dbReference>
<feature type="domain" description="RNase H type-1" evidence="1">
    <location>
        <begin position="213"/>
        <end position="292"/>
    </location>
</feature>
<gene>
    <name evidence="3" type="ORF">MtrDRAFT_AC157894g31v2</name>
</gene>
<dbReference type="SUPFAM" id="SSF53098">
    <property type="entry name" value="Ribonuclease H-like"/>
    <property type="match status" value="1"/>
</dbReference>
<dbReference type="PANTHER" id="PTHR47723">
    <property type="entry name" value="OS05G0353850 PROTEIN"/>
    <property type="match status" value="1"/>
</dbReference>
<protein>
    <submittedName>
        <fullName evidence="3">Ribonuclease H</fullName>
    </submittedName>
</protein>
<reference evidence="3" key="2">
    <citation type="submission" date="2007-03" db="EMBL/GenBank/DDBJ databases">
        <authorList>
            <consortium name="The International Medicago Genome Annotation Group"/>
        </authorList>
    </citation>
    <scope>NUCLEOTIDE SEQUENCE</scope>
</reference>
<accession>Q2HRR4</accession>
<dbReference type="InterPro" id="IPR012337">
    <property type="entry name" value="RNaseH-like_sf"/>
</dbReference>
<dbReference type="InterPro" id="IPR002156">
    <property type="entry name" value="RNaseH_domain"/>
</dbReference>
<dbReference type="InterPro" id="IPR044730">
    <property type="entry name" value="RNase_H-like_dom_plant"/>
</dbReference>
<dbReference type="AlphaFoldDB" id="Q2HRR4"/>
<dbReference type="GO" id="GO:0004523">
    <property type="term" value="F:RNA-DNA hybrid ribonuclease activity"/>
    <property type="evidence" value="ECO:0007669"/>
    <property type="project" value="InterPro"/>
</dbReference>
<evidence type="ECO:0000259" key="2">
    <source>
        <dbReference type="Pfam" id="PF13966"/>
    </source>
</evidence>
<dbReference type="EMBL" id="AC157894">
    <property type="protein sequence ID" value="ABD33209.1"/>
    <property type="molecule type" value="Genomic_DNA"/>
</dbReference>
<dbReference type="InterPro" id="IPR053151">
    <property type="entry name" value="RNase_H-like"/>
</dbReference>
<dbReference type="GO" id="GO:0003676">
    <property type="term" value="F:nucleic acid binding"/>
    <property type="evidence" value="ECO:0007669"/>
    <property type="project" value="InterPro"/>
</dbReference>